<gene>
    <name evidence="1" type="ORF">RBSH_01002</name>
</gene>
<sequence length="45" mass="5241">MMVVPSVDTWRFVQRTDVLTTVVIMPTACDCMMHRTPEKQVQQQC</sequence>
<proteinExistence type="predicted"/>
<dbReference type="Proteomes" id="UP000007993">
    <property type="component" value="Unassembled WGS sequence"/>
</dbReference>
<dbReference type="EMBL" id="AMCW01000022">
    <property type="protein sequence ID" value="EKK03553.1"/>
    <property type="molecule type" value="Genomic_DNA"/>
</dbReference>
<evidence type="ECO:0000313" key="1">
    <source>
        <dbReference type="EMBL" id="EKK03553.1"/>
    </source>
</evidence>
<dbReference type="AlphaFoldDB" id="K5DM57"/>
<protein>
    <submittedName>
        <fullName evidence="1">Uncharacterized protein</fullName>
    </submittedName>
</protein>
<organism evidence="1 2">
    <name type="scientific">Rhodopirellula baltica SH28</name>
    <dbReference type="NCBI Taxonomy" id="993517"/>
    <lineage>
        <taxon>Bacteria</taxon>
        <taxon>Pseudomonadati</taxon>
        <taxon>Planctomycetota</taxon>
        <taxon>Planctomycetia</taxon>
        <taxon>Pirellulales</taxon>
        <taxon>Pirellulaceae</taxon>
        <taxon>Rhodopirellula</taxon>
    </lineage>
</organism>
<evidence type="ECO:0000313" key="2">
    <source>
        <dbReference type="Proteomes" id="UP000007993"/>
    </source>
</evidence>
<comment type="caution">
    <text evidence="1">The sequence shown here is derived from an EMBL/GenBank/DDBJ whole genome shotgun (WGS) entry which is preliminary data.</text>
</comment>
<reference evidence="1 2" key="1">
    <citation type="journal article" date="2013" name="Mar. Genomics">
        <title>Expression of sulfatases in Rhodopirellula baltica and the diversity of sulfatases in the genus Rhodopirellula.</title>
        <authorList>
            <person name="Wegner C.E."/>
            <person name="Richter-Heitmann T."/>
            <person name="Klindworth A."/>
            <person name="Klockow C."/>
            <person name="Richter M."/>
            <person name="Achstetter T."/>
            <person name="Glockner F.O."/>
            <person name="Harder J."/>
        </authorList>
    </citation>
    <scope>NUCLEOTIDE SEQUENCE [LARGE SCALE GENOMIC DNA]</scope>
    <source>
        <strain evidence="1 2">SH28</strain>
    </source>
</reference>
<name>K5DM57_RHOBT</name>
<dbReference type="PATRIC" id="fig|993517.3.peg.1098"/>
<accession>K5DM57</accession>